<sequence length="81" mass="9074">MGIQFGKFLHTQTGKIVMSILLGFGLASLFRTVCKNNNCLNFYAPPLDQFKDKIYKNNGKCVKYSPVATKCSTSIKTVDFE</sequence>
<proteinExistence type="predicted"/>
<organism evidence="1">
    <name type="scientific">viral metagenome</name>
    <dbReference type="NCBI Taxonomy" id="1070528"/>
    <lineage>
        <taxon>unclassified sequences</taxon>
        <taxon>metagenomes</taxon>
        <taxon>organismal metagenomes</taxon>
    </lineage>
</organism>
<reference evidence="1" key="1">
    <citation type="journal article" date="2020" name="Nature">
        <title>Giant virus diversity and host interactions through global metagenomics.</title>
        <authorList>
            <person name="Schulz F."/>
            <person name="Roux S."/>
            <person name="Paez-Espino D."/>
            <person name="Jungbluth S."/>
            <person name="Walsh D.A."/>
            <person name="Denef V.J."/>
            <person name="McMahon K.D."/>
            <person name="Konstantinidis K.T."/>
            <person name="Eloe-Fadrosh E.A."/>
            <person name="Kyrpides N.C."/>
            <person name="Woyke T."/>
        </authorList>
    </citation>
    <scope>NUCLEOTIDE SEQUENCE</scope>
    <source>
        <strain evidence="1">GVMAG-S-1101165-79</strain>
    </source>
</reference>
<name>A0A6C0AQU2_9ZZZZ</name>
<accession>A0A6C0AQU2</accession>
<protein>
    <submittedName>
        <fullName evidence="1">Uncharacterized protein</fullName>
    </submittedName>
</protein>
<dbReference type="EMBL" id="MN740764">
    <property type="protein sequence ID" value="QHS82267.1"/>
    <property type="molecule type" value="Genomic_DNA"/>
</dbReference>
<evidence type="ECO:0000313" key="1">
    <source>
        <dbReference type="EMBL" id="QHS82267.1"/>
    </source>
</evidence>
<dbReference type="AlphaFoldDB" id="A0A6C0AQU2"/>